<evidence type="ECO:0000256" key="1">
    <source>
        <dbReference type="SAM" id="Phobius"/>
    </source>
</evidence>
<accession>A0A2S7IGY5</accession>
<dbReference type="PANTHER" id="PTHR33876">
    <property type="entry name" value="UNNAMED PRODUCT"/>
    <property type="match status" value="1"/>
</dbReference>
<reference evidence="3" key="1">
    <citation type="submission" date="2018-02" db="EMBL/GenBank/DDBJ databases">
        <title>Genome sequencing of Solimonas sp. HR-BB.</title>
        <authorList>
            <person name="Lee Y."/>
            <person name="Jeon C.O."/>
        </authorList>
    </citation>
    <scope>NUCLEOTIDE SEQUENCE [LARGE SCALE GENOMIC DNA]</scope>
    <source>
        <strain evidence="3">HR-U</strain>
    </source>
</reference>
<dbReference type="PANTHER" id="PTHR33876:SF4">
    <property type="entry name" value="CHLOROPLAST PROTEIN FOR GROWTH AND FERTILITY 2"/>
    <property type="match status" value="1"/>
</dbReference>
<sequence length="209" mass="22915">MIHPLLLDSFVLGIQHSFEPDHLAAVSVLTSEKKKGQLWRVAWRSSHWALGHAFSLILFACLILLLKSQLSLEVASWVEYVVGPLMIYLGIVAIRRNFKNDLVRPTEVSNAAATPLNRSFGVGMIHGLAGTGGACTVALTLAAKDASTAVWIIIIQSLSILLAMTVYGCVFAFSLQKVAQRTERVLRWMNYVIGFFSIAVGILTLVDTF</sequence>
<dbReference type="RefSeq" id="WP_104715286.1">
    <property type="nucleotide sequence ID" value="NZ_PTRA01000005.1"/>
</dbReference>
<dbReference type="AlphaFoldDB" id="A0A2S7IGY5"/>
<proteinExistence type="predicted"/>
<name>A0A2S7IGY5_9BACT</name>
<feature type="transmembrane region" description="Helical" evidence="1">
    <location>
        <begin position="48"/>
        <end position="66"/>
    </location>
</feature>
<feature type="transmembrane region" description="Helical" evidence="1">
    <location>
        <begin position="78"/>
        <end position="98"/>
    </location>
</feature>
<protein>
    <submittedName>
        <fullName evidence="2">Uncharacterized protein</fullName>
    </submittedName>
</protein>
<dbReference type="InterPro" id="IPR052776">
    <property type="entry name" value="Chloro_ReproSupport/MetalTrans"/>
</dbReference>
<comment type="caution">
    <text evidence="2">The sequence shown here is derived from an EMBL/GenBank/DDBJ whole genome shotgun (WGS) entry which is preliminary data.</text>
</comment>
<organism evidence="2 3">
    <name type="scientific">Siphonobacter curvatus</name>
    <dbReference type="NCBI Taxonomy" id="2094562"/>
    <lineage>
        <taxon>Bacteria</taxon>
        <taxon>Pseudomonadati</taxon>
        <taxon>Bacteroidota</taxon>
        <taxon>Cytophagia</taxon>
        <taxon>Cytophagales</taxon>
        <taxon>Cytophagaceae</taxon>
        <taxon>Siphonobacter</taxon>
    </lineage>
</organism>
<feature type="transmembrane region" description="Helical" evidence="1">
    <location>
        <begin position="149"/>
        <end position="173"/>
    </location>
</feature>
<keyword evidence="3" id="KW-1185">Reference proteome</keyword>
<keyword evidence="1" id="KW-1133">Transmembrane helix</keyword>
<dbReference type="Proteomes" id="UP000239590">
    <property type="component" value="Unassembled WGS sequence"/>
</dbReference>
<keyword evidence="1" id="KW-0812">Transmembrane</keyword>
<gene>
    <name evidence="2" type="ORF">C5O19_20660</name>
</gene>
<evidence type="ECO:0000313" key="2">
    <source>
        <dbReference type="EMBL" id="PQA54963.1"/>
    </source>
</evidence>
<feature type="transmembrane region" description="Helical" evidence="1">
    <location>
        <begin position="185"/>
        <end position="206"/>
    </location>
</feature>
<dbReference type="OrthoDB" id="9811044at2"/>
<feature type="transmembrane region" description="Helical" evidence="1">
    <location>
        <begin position="119"/>
        <end position="143"/>
    </location>
</feature>
<evidence type="ECO:0000313" key="3">
    <source>
        <dbReference type="Proteomes" id="UP000239590"/>
    </source>
</evidence>
<dbReference type="EMBL" id="PTRA01000005">
    <property type="protein sequence ID" value="PQA54963.1"/>
    <property type="molecule type" value="Genomic_DNA"/>
</dbReference>
<keyword evidence="1" id="KW-0472">Membrane</keyword>